<accession>A0AAN6QF90</accession>
<evidence type="ECO:0000256" key="3">
    <source>
        <dbReference type="ARBA" id="ARBA00022833"/>
    </source>
</evidence>
<proteinExistence type="predicted"/>
<keyword evidence="6" id="KW-1185">Reference proteome</keyword>
<dbReference type="InterPro" id="IPR027377">
    <property type="entry name" value="ZAR1/RTP1-5-like_Znf-3CxxC"/>
</dbReference>
<dbReference type="GeneID" id="89934709"/>
<keyword evidence="1" id="KW-0479">Metal-binding</keyword>
<gene>
    <name evidence="5" type="ORF">N656DRAFT_683079</name>
</gene>
<dbReference type="GO" id="GO:0008270">
    <property type="term" value="F:zinc ion binding"/>
    <property type="evidence" value="ECO:0007669"/>
    <property type="project" value="UniProtKB-KW"/>
</dbReference>
<comment type="caution">
    <text evidence="5">The sequence shown here is derived from an EMBL/GenBank/DDBJ whole genome shotgun (WGS) entry which is preliminary data.</text>
</comment>
<evidence type="ECO:0000313" key="5">
    <source>
        <dbReference type="EMBL" id="KAK4107689.1"/>
    </source>
</evidence>
<evidence type="ECO:0000256" key="1">
    <source>
        <dbReference type="ARBA" id="ARBA00022723"/>
    </source>
</evidence>
<keyword evidence="2" id="KW-0863">Zinc-finger</keyword>
<dbReference type="AlphaFoldDB" id="A0AAN6QF90"/>
<dbReference type="Proteomes" id="UP001302812">
    <property type="component" value="Unassembled WGS sequence"/>
</dbReference>
<feature type="non-terminal residue" evidence="5">
    <location>
        <position position="1"/>
    </location>
</feature>
<organism evidence="5 6">
    <name type="scientific">Canariomyces notabilis</name>
    <dbReference type="NCBI Taxonomy" id="2074819"/>
    <lineage>
        <taxon>Eukaryota</taxon>
        <taxon>Fungi</taxon>
        <taxon>Dikarya</taxon>
        <taxon>Ascomycota</taxon>
        <taxon>Pezizomycotina</taxon>
        <taxon>Sordariomycetes</taxon>
        <taxon>Sordariomycetidae</taxon>
        <taxon>Sordariales</taxon>
        <taxon>Chaetomiaceae</taxon>
        <taxon>Canariomyces</taxon>
    </lineage>
</organism>
<dbReference type="EMBL" id="MU853370">
    <property type="protein sequence ID" value="KAK4107689.1"/>
    <property type="molecule type" value="Genomic_DNA"/>
</dbReference>
<evidence type="ECO:0000256" key="2">
    <source>
        <dbReference type="ARBA" id="ARBA00022771"/>
    </source>
</evidence>
<dbReference type="RefSeq" id="XP_064665259.1">
    <property type="nucleotide sequence ID" value="XM_064810584.1"/>
</dbReference>
<protein>
    <recommendedName>
        <fullName evidence="4">3CxxC-type domain-containing protein</fullName>
    </recommendedName>
</protein>
<reference evidence="5" key="2">
    <citation type="submission" date="2023-05" db="EMBL/GenBank/DDBJ databases">
        <authorList>
            <consortium name="Lawrence Berkeley National Laboratory"/>
            <person name="Steindorff A."/>
            <person name="Hensen N."/>
            <person name="Bonometti L."/>
            <person name="Westerberg I."/>
            <person name="Brannstrom I.O."/>
            <person name="Guillou S."/>
            <person name="Cros-Aarteil S."/>
            <person name="Calhoun S."/>
            <person name="Haridas S."/>
            <person name="Kuo A."/>
            <person name="Mondo S."/>
            <person name="Pangilinan J."/>
            <person name="Riley R."/>
            <person name="Labutti K."/>
            <person name="Andreopoulos B."/>
            <person name="Lipzen A."/>
            <person name="Chen C."/>
            <person name="Yanf M."/>
            <person name="Daum C."/>
            <person name="Ng V."/>
            <person name="Clum A."/>
            <person name="Ohm R."/>
            <person name="Martin F."/>
            <person name="Silar P."/>
            <person name="Natvig D."/>
            <person name="Lalanne C."/>
            <person name="Gautier V."/>
            <person name="Ament-Velasquez S.L."/>
            <person name="Kruys A."/>
            <person name="Hutchinson M.I."/>
            <person name="Powell A.J."/>
            <person name="Barry K."/>
            <person name="Miller A.N."/>
            <person name="Grigoriev I.V."/>
            <person name="Debuchy R."/>
            <person name="Gladieux P."/>
            <person name="Thoren M.H."/>
            <person name="Johannesson H."/>
        </authorList>
    </citation>
    <scope>NUCLEOTIDE SEQUENCE</scope>
    <source>
        <strain evidence="5">CBS 508.74</strain>
    </source>
</reference>
<name>A0AAN6QF90_9PEZI</name>
<evidence type="ECO:0000313" key="6">
    <source>
        <dbReference type="Proteomes" id="UP001302812"/>
    </source>
</evidence>
<dbReference type="Pfam" id="PF13695">
    <property type="entry name" value="Zn_ribbon_3CxxC"/>
    <property type="match status" value="1"/>
</dbReference>
<feature type="non-terminal residue" evidence="5">
    <location>
        <position position="145"/>
    </location>
</feature>
<keyword evidence="3" id="KW-0862">Zinc</keyword>
<dbReference type="SMART" id="SM01328">
    <property type="entry name" value="zf-3CxxC"/>
    <property type="match status" value="1"/>
</dbReference>
<feature type="domain" description="3CxxC-type" evidence="4">
    <location>
        <begin position="43"/>
        <end position="142"/>
    </location>
</feature>
<evidence type="ECO:0000259" key="4">
    <source>
        <dbReference type="SMART" id="SM01328"/>
    </source>
</evidence>
<reference evidence="5" key="1">
    <citation type="journal article" date="2023" name="Mol. Phylogenet. Evol.">
        <title>Genome-scale phylogeny and comparative genomics of the fungal order Sordariales.</title>
        <authorList>
            <person name="Hensen N."/>
            <person name="Bonometti L."/>
            <person name="Westerberg I."/>
            <person name="Brannstrom I.O."/>
            <person name="Guillou S."/>
            <person name="Cros-Aarteil S."/>
            <person name="Calhoun S."/>
            <person name="Haridas S."/>
            <person name="Kuo A."/>
            <person name="Mondo S."/>
            <person name="Pangilinan J."/>
            <person name="Riley R."/>
            <person name="LaButti K."/>
            <person name="Andreopoulos B."/>
            <person name="Lipzen A."/>
            <person name="Chen C."/>
            <person name="Yan M."/>
            <person name="Daum C."/>
            <person name="Ng V."/>
            <person name="Clum A."/>
            <person name="Steindorff A."/>
            <person name="Ohm R.A."/>
            <person name="Martin F."/>
            <person name="Silar P."/>
            <person name="Natvig D.O."/>
            <person name="Lalanne C."/>
            <person name="Gautier V."/>
            <person name="Ament-Velasquez S.L."/>
            <person name="Kruys A."/>
            <person name="Hutchinson M.I."/>
            <person name="Powell A.J."/>
            <person name="Barry K."/>
            <person name="Miller A.N."/>
            <person name="Grigoriev I.V."/>
            <person name="Debuchy R."/>
            <person name="Gladieux P."/>
            <person name="Hiltunen Thoren M."/>
            <person name="Johannesson H."/>
        </authorList>
    </citation>
    <scope>NUCLEOTIDE SEQUENCE</scope>
    <source>
        <strain evidence="5">CBS 508.74</strain>
    </source>
</reference>
<sequence>ESALTFPNLHKQVLSALSGAISPRPWFNKAGSDNAAIDDYSTNVRGRFRCANTACRQAGWGSGRVAILIRHYPRNGYNAVVFNQRCKSCERLGVLTLDEQSYVDRVAYRLKKWAGVKVERPPYAPHRGPEHEEELCEGCKRGVCR</sequence>